<organism evidence="1 2">
    <name type="scientific">Brachionus plicatilis</name>
    <name type="common">Marine rotifer</name>
    <name type="synonym">Brachionus muelleri</name>
    <dbReference type="NCBI Taxonomy" id="10195"/>
    <lineage>
        <taxon>Eukaryota</taxon>
        <taxon>Metazoa</taxon>
        <taxon>Spiralia</taxon>
        <taxon>Gnathifera</taxon>
        <taxon>Rotifera</taxon>
        <taxon>Eurotatoria</taxon>
        <taxon>Monogononta</taxon>
        <taxon>Pseudotrocha</taxon>
        <taxon>Ploima</taxon>
        <taxon>Brachionidae</taxon>
        <taxon>Brachionus</taxon>
    </lineage>
</organism>
<dbReference type="Proteomes" id="UP000276133">
    <property type="component" value="Unassembled WGS sequence"/>
</dbReference>
<dbReference type="EMBL" id="REGN01006323">
    <property type="protein sequence ID" value="RNA09978.1"/>
    <property type="molecule type" value="Genomic_DNA"/>
</dbReference>
<accession>A0A3M7QGA9</accession>
<evidence type="ECO:0000313" key="1">
    <source>
        <dbReference type="EMBL" id="RNA09978.1"/>
    </source>
</evidence>
<protein>
    <submittedName>
        <fullName evidence="1">Uncharacterized protein</fullName>
    </submittedName>
</protein>
<proteinExistence type="predicted"/>
<name>A0A3M7QGA9_BRAPC</name>
<sequence length="98" mass="11302">MFIYKGEVFGSTCSICIFVRETRDNLPRLVGQNLNQIHSIMISRTDKLNLGVKAEILVKQNRLESLGVTREDYSCLMEIFNLIFVTIVALFEKKNIFN</sequence>
<dbReference type="AlphaFoldDB" id="A0A3M7QGA9"/>
<evidence type="ECO:0000313" key="2">
    <source>
        <dbReference type="Proteomes" id="UP000276133"/>
    </source>
</evidence>
<keyword evidence="2" id="KW-1185">Reference proteome</keyword>
<gene>
    <name evidence="1" type="ORF">BpHYR1_048381</name>
</gene>
<reference evidence="1 2" key="1">
    <citation type="journal article" date="2018" name="Sci. Rep.">
        <title>Genomic signatures of local adaptation to the degree of environmental predictability in rotifers.</title>
        <authorList>
            <person name="Franch-Gras L."/>
            <person name="Hahn C."/>
            <person name="Garcia-Roger E.M."/>
            <person name="Carmona M.J."/>
            <person name="Serra M."/>
            <person name="Gomez A."/>
        </authorList>
    </citation>
    <scope>NUCLEOTIDE SEQUENCE [LARGE SCALE GENOMIC DNA]</scope>
    <source>
        <strain evidence="1">HYR1</strain>
    </source>
</reference>
<comment type="caution">
    <text evidence="1">The sequence shown here is derived from an EMBL/GenBank/DDBJ whole genome shotgun (WGS) entry which is preliminary data.</text>
</comment>